<protein>
    <submittedName>
        <fullName evidence="2">Ap2 domain transcription factor ap2iii-3</fullName>
    </submittedName>
</protein>
<sequence>MKQPQYEDYHMKSSSSTSTTTTNTTTPYCHQHLLPSHSISSSSFSHLPSSSSFFPLSPFRQQEEEEDPSLYPRSDLLLPSRHLSSSSSYSINPSPPSPPSYLPSEQREEGEEADLSSSSSSSLSGMRPSRKRRASPTVSCASDLSEDPHRNAETREGFPRFEGEELEERERKFTRGGKPYDNPTPLFSSPSPLAQQQYSYYYLLHDPSHLPPPPPPVAHPKKSEKETGGESKRNNSHHPRRSYGCDIYPKPDEGTGEETRRSKSDGMLLRNPTSSLTGTGGGSSSSSSSALATTDRENKDFLLEFLASKLEPVKGVHMDRLRKTWVASWLVGKRRITRIFSFQKYGFFGAREQAIKQRSDALLNPSLDDDQLKKLYQIMPHEPILTSASSSSSTDALTTMMTATHLTSSSSCSISSCSPSLSSSSSCATGPLHPRQVSPSTDGTPGGGGGGNLGEKNQPLPLPSLPLSSSYSHSQHLQGSSSLPPSISSSSPCCASPQDPLSSSSSSSSSSSPVLDSSQHRRLFDYGQRTVDRPLPQQTPLSLLDRPGGGEGEEEEREEEERRDSYHHSLASSSSSSSFSLPRPCSKDDEELQKLADTLPFVVGVTYNKESRCWIANHRKPMGKIVQRKRFPIDVYGFLEARREASVMMFVWNKQGRIIEPEDYDQGATEVFNSLQKPQTPEDSRDYVYYHPYCTYTEPLYVMKPFDVEACDEAMILLAFICGSPWRKICRGQQCGDDPTLLEAASTIQSEKPLWRTRVKRMIDSGSHTNTPSSQVSSSSSSSSSLVHLLPHSEVREEDRHLIQHERGGGVTSERGETCLYDAGEGRRTTRRKNEEEEEEENDDGHHGEQGEEERTMMIMRGGEEKKDEMIRRENRNSSQKNKKKEGREPLSSDKKKKLATTIEKKISNPPSQHVGETHFPSPSVEREEKGENAPHNFSPHPDLAKNGKKKTPSAKDPKMKYPSHIQTQYEAREEDPQKEEEEDGEDLEKDAPSSLYLKREKVGAQNTRRGGDTQSHSLLPPPQRHDRSKNKTSSKSKARSKKSRKKSKSTSSSSSSFSSSQPSIEMNHMATPQENLYATGPVSVKSEVSVPYHLPLGFVLHPNEREESDTHRNRGGGGVYPSHMPEMLLETSRADNRDGEGMVGEKQGMKSNCNDLHFLGGEGGTSEGRAPVYLSPSSTYACSRRRRSDQEEEDDERREGYEREKEQEEEEEKMTGLKKTTTGKKRKTEGSLGGEKRISRSSAPLLPVLQDENCHLPLSPLRQDFHSSTQAQEQQLIHQDHTINHSGVYTPDNSHHDDTHTSSSHSTTTTAPPPPLPQQHHRHGYYDEKGTQQSPPPTFFLSLLEPERFSSSSSESPQHPPYCLPSLFSSSFSPPPTSNNPCEDHNRNNSSSSSNSESPRSKEKIDKTSSMPPTLQYYLRNPNGQSINENISTSSSSSSSSSMLLSSPYLLSPSPPHLSSSSSSSLNYLTHNPPCEASAPHPFFSYFYQENGFANPRNRPYPMPFSSSSSCLSGLTGVGETDQGRGDRVQAAGEEEDRERRGEGGEEEREGGSRRGSVSSSSSSSSVSYPNVLPSSEFLYAVPPSLPPPPPPNTLPADDTNPNSSSSSSPSSSFPATSSPSLPSSASLPLSSSSLPLPSSSCVGQGAFHPLGNLEKNFPPPFFPVSLPPDQQTQQYEPHLLLPQEQQHLPPYYFYPPLTDHPANRFPFSCEPLHSSSSLPSSISSSCPSTSASSGIATPIHPYPHDDDSSFSSYFSKISSSSSSSFSPSASSSSCSLPPSLIFPNASTSFLPTKPPYQADYFAFHPNLPPSLSSSSSLPLCPQPGHLVYQLAQQTSEEEEERRRRTEGERESVYTRGEGENQEDEDYRNEQSLGYRMKKEVKEKEEGEETRKQISRQDSLSYDGGGEEEEKKKEEEEEIRKQMKKSSSPYYLAYEHQKKLNEEVETLPLSL</sequence>
<feature type="region of interest" description="Disordered" evidence="1">
    <location>
        <begin position="1137"/>
        <end position="1247"/>
    </location>
</feature>
<evidence type="ECO:0000256" key="1">
    <source>
        <dbReference type="SAM" id="MobiDB-lite"/>
    </source>
</evidence>
<feature type="compositionally biased region" description="Pro residues" evidence="1">
    <location>
        <begin position="209"/>
        <end position="218"/>
    </location>
</feature>
<organism evidence="2 3">
    <name type="scientific">Cystoisospora suis</name>
    <dbReference type="NCBI Taxonomy" id="483139"/>
    <lineage>
        <taxon>Eukaryota</taxon>
        <taxon>Sar</taxon>
        <taxon>Alveolata</taxon>
        <taxon>Apicomplexa</taxon>
        <taxon>Conoidasida</taxon>
        <taxon>Coccidia</taxon>
        <taxon>Eucoccidiorida</taxon>
        <taxon>Eimeriorina</taxon>
        <taxon>Sarcocystidae</taxon>
        <taxon>Cystoisospora</taxon>
    </lineage>
</organism>
<dbReference type="VEuPathDB" id="ToxoDB:CSUI_005392"/>
<feature type="compositionally biased region" description="Basic and acidic residues" evidence="1">
    <location>
        <begin position="1910"/>
        <end position="1922"/>
    </location>
</feature>
<feature type="region of interest" description="Disordered" evidence="1">
    <location>
        <begin position="1506"/>
        <end position="1651"/>
    </location>
</feature>
<proteinExistence type="predicted"/>
<feature type="compositionally biased region" description="Basic and acidic residues" evidence="1">
    <location>
        <begin position="824"/>
        <end position="835"/>
    </location>
</feature>
<feature type="region of interest" description="Disordered" evidence="1">
    <location>
        <begin position="1806"/>
        <end position="1930"/>
    </location>
</feature>
<feature type="compositionally biased region" description="Low complexity" evidence="1">
    <location>
        <begin position="1751"/>
        <end position="1777"/>
    </location>
</feature>
<feature type="compositionally biased region" description="Basic and acidic residues" evidence="1">
    <location>
        <begin position="844"/>
        <end position="876"/>
    </location>
</feature>
<feature type="compositionally biased region" description="Low complexity" evidence="1">
    <location>
        <begin position="115"/>
        <end position="124"/>
    </location>
</feature>
<feature type="region of interest" description="Disordered" evidence="1">
    <location>
        <begin position="1374"/>
        <end position="1468"/>
    </location>
</feature>
<evidence type="ECO:0000313" key="2">
    <source>
        <dbReference type="EMBL" id="PHJ20773.1"/>
    </source>
</evidence>
<evidence type="ECO:0000313" key="3">
    <source>
        <dbReference type="Proteomes" id="UP000221165"/>
    </source>
</evidence>
<feature type="compositionally biased region" description="Basic and acidic residues" evidence="1">
    <location>
        <begin position="146"/>
        <end position="173"/>
    </location>
</feature>
<feature type="compositionally biased region" description="Polar residues" evidence="1">
    <location>
        <begin position="1005"/>
        <end position="1018"/>
    </location>
</feature>
<dbReference type="Proteomes" id="UP000221165">
    <property type="component" value="Unassembled WGS sequence"/>
</dbReference>
<feature type="compositionally biased region" description="Low complexity" evidence="1">
    <location>
        <begin position="72"/>
        <end position="92"/>
    </location>
</feature>
<gene>
    <name evidence="2" type="ORF">CSUI_005392</name>
</gene>
<feature type="compositionally biased region" description="Low complexity" evidence="1">
    <location>
        <begin position="465"/>
        <end position="517"/>
    </location>
</feature>
<comment type="caution">
    <text evidence="2">The sequence shown here is derived from an EMBL/GenBank/DDBJ whole genome shotgun (WGS) entry which is preliminary data.</text>
</comment>
<feature type="compositionally biased region" description="Low complexity" evidence="1">
    <location>
        <begin position="1050"/>
        <end position="1061"/>
    </location>
</feature>
<feature type="region of interest" description="Disordered" evidence="1">
    <location>
        <begin position="1259"/>
        <end position="1340"/>
    </location>
</feature>
<feature type="compositionally biased region" description="Polar residues" evidence="1">
    <location>
        <begin position="1267"/>
        <end position="1278"/>
    </location>
</feature>
<reference evidence="2 3" key="1">
    <citation type="journal article" date="2017" name="Int. J. Parasitol.">
        <title>The genome of the protozoan parasite Cystoisospora suis and a reverse vaccinology approach to identify vaccine candidates.</title>
        <authorList>
            <person name="Palmieri N."/>
            <person name="Shrestha A."/>
            <person name="Ruttkowski B."/>
            <person name="Beck T."/>
            <person name="Vogl C."/>
            <person name="Tomley F."/>
            <person name="Blake D.P."/>
            <person name="Joachim A."/>
        </authorList>
    </citation>
    <scope>NUCLEOTIDE SEQUENCE [LARGE SCALE GENOMIC DNA]</scope>
    <source>
        <strain evidence="2 3">Wien I</strain>
    </source>
</reference>
<feature type="compositionally biased region" description="Low complexity" evidence="1">
    <location>
        <begin position="188"/>
        <end position="205"/>
    </location>
</feature>
<feature type="region of interest" description="Disordered" evidence="1">
    <location>
        <begin position="1104"/>
        <end position="1125"/>
    </location>
</feature>
<feature type="compositionally biased region" description="Acidic residues" evidence="1">
    <location>
        <begin position="977"/>
        <end position="989"/>
    </location>
</feature>
<feature type="region of interest" description="Disordered" evidence="1">
    <location>
        <begin position="804"/>
        <end position="1079"/>
    </location>
</feature>
<feature type="compositionally biased region" description="Basic and acidic residues" evidence="1">
    <location>
        <begin position="1198"/>
        <end position="1207"/>
    </location>
</feature>
<feature type="compositionally biased region" description="Basic and acidic residues" evidence="1">
    <location>
        <begin position="1842"/>
        <end position="1860"/>
    </location>
</feature>
<feature type="compositionally biased region" description="Low complexity" evidence="1">
    <location>
        <begin position="1811"/>
        <end position="1825"/>
    </location>
</feature>
<feature type="compositionally biased region" description="Low complexity" evidence="1">
    <location>
        <begin position="568"/>
        <end position="581"/>
    </location>
</feature>
<dbReference type="GeneID" id="94428779"/>
<feature type="compositionally biased region" description="Basic and acidic residues" evidence="1">
    <location>
        <begin position="1104"/>
        <end position="1113"/>
    </location>
</feature>
<feature type="compositionally biased region" description="Low complexity" evidence="1">
    <location>
        <begin position="772"/>
        <end position="789"/>
    </location>
</feature>
<feature type="compositionally biased region" description="Low complexity" evidence="1">
    <location>
        <begin position="1556"/>
        <end position="1569"/>
    </location>
</feature>
<feature type="region of interest" description="Disordered" evidence="1">
    <location>
        <begin position="428"/>
        <end position="586"/>
    </location>
</feature>
<feature type="compositionally biased region" description="Gly residues" evidence="1">
    <location>
        <begin position="444"/>
        <end position="453"/>
    </location>
</feature>
<feature type="region of interest" description="Disordered" evidence="1">
    <location>
        <begin position="1"/>
        <end position="292"/>
    </location>
</feature>
<feature type="region of interest" description="Disordered" evidence="1">
    <location>
        <begin position="1713"/>
        <end position="1777"/>
    </location>
</feature>
<feature type="compositionally biased region" description="Low complexity" evidence="1">
    <location>
        <begin position="1669"/>
        <end position="1679"/>
    </location>
</feature>
<feature type="compositionally biased region" description="Pro residues" evidence="1">
    <location>
        <begin position="1585"/>
        <end position="1595"/>
    </location>
</feature>
<feature type="compositionally biased region" description="Polar residues" evidence="1">
    <location>
        <begin position="1423"/>
        <end position="1432"/>
    </location>
</feature>
<feature type="compositionally biased region" description="Basic and acidic residues" evidence="1">
    <location>
        <begin position="1878"/>
        <end position="1893"/>
    </location>
</feature>
<name>A0A2C6KY57_9APIC</name>
<dbReference type="OrthoDB" id="333965at2759"/>
<accession>A0A2C6KY57</accession>
<feature type="compositionally biased region" description="Basic residues" evidence="1">
    <location>
        <begin position="1027"/>
        <end position="1049"/>
    </location>
</feature>
<feature type="compositionally biased region" description="Basic and acidic residues" evidence="1">
    <location>
        <begin position="249"/>
        <end position="264"/>
    </location>
</feature>
<feature type="compositionally biased region" description="Basic and acidic residues" evidence="1">
    <location>
        <begin position="221"/>
        <end position="233"/>
    </location>
</feature>
<feature type="region of interest" description="Disordered" evidence="1">
    <location>
        <begin position="1660"/>
        <end position="1679"/>
    </location>
</feature>
<feature type="compositionally biased region" description="Low complexity" evidence="1">
    <location>
        <begin position="1389"/>
        <end position="1399"/>
    </location>
</feature>
<feature type="region of interest" description="Disordered" evidence="1">
    <location>
        <begin position="764"/>
        <end position="789"/>
    </location>
</feature>
<feature type="compositionally biased region" description="Low complexity" evidence="1">
    <location>
        <begin position="1596"/>
        <end position="1642"/>
    </location>
</feature>
<feature type="compositionally biased region" description="Low complexity" evidence="1">
    <location>
        <begin position="1433"/>
        <end position="1467"/>
    </location>
</feature>
<dbReference type="Gene3D" id="1.20.5.2050">
    <property type="match status" value="2"/>
</dbReference>
<feature type="compositionally biased region" description="Low complexity" evidence="1">
    <location>
        <begin position="13"/>
        <end position="59"/>
    </location>
</feature>
<dbReference type="EMBL" id="MIGC01002607">
    <property type="protein sequence ID" value="PHJ20773.1"/>
    <property type="molecule type" value="Genomic_DNA"/>
</dbReference>
<feature type="compositionally biased region" description="Low complexity" evidence="1">
    <location>
        <begin position="1302"/>
        <end position="1311"/>
    </location>
</feature>
<dbReference type="RefSeq" id="XP_067922459.1">
    <property type="nucleotide sequence ID" value="XM_068065568.1"/>
</dbReference>
<feature type="compositionally biased region" description="Low complexity" evidence="1">
    <location>
        <begin position="1716"/>
        <end position="1735"/>
    </location>
</feature>
<keyword evidence="3" id="KW-1185">Reference proteome</keyword>
<feature type="compositionally biased region" description="Basic and acidic residues" evidence="1">
    <location>
        <begin position="1"/>
        <end position="11"/>
    </location>
</feature>